<accession>A0A1J7HHS9</accession>
<organism evidence="1 2">
    <name type="scientific">Lupinus angustifolius</name>
    <name type="common">Narrow-leaved blue lupine</name>
    <dbReference type="NCBI Taxonomy" id="3871"/>
    <lineage>
        <taxon>Eukaryota</taxon>
        <taxon>Viridiplantae</taxon>
        <taxon>Streptophyta</taxon>
        <taxon>Embryophyta</taxon>
        <taxon>Tracheophyta</taxon>
        <taxon>Spermatophyta</taxon>
        <taxon>Magnoliopsida</taxon>
        <taxon>eudicotyledons</taxon>
        <taxon>Gunneridae</taxon>
        <taxon>Pentapetalae</taxon>
        <taxon>rosids</taxon>
        <taxon>fabids</taxon>
        <taxon>Fabales</taxon>
        <taxon>Fabaceae</taxon>
        <taxon>Papilionoideae</taxon>
        <taxon>50 kb inversion clade</taxon>
        <taxon>genistoids sensu lato</taxon>
        <taxon>core genistoids</taxon>
        <taxon>Genisteae</taxon>
        <taxon>Lupinus</taxon>
    </lineage>
</organism>
<dbReference type="OMA" id="CNAINVK"/>
<sequence>MQMTMSNLKNTDASLRNMKIQITQLAKPLAENQKSTFSTNTKVNLREHYNVVLRGELSSSEQ</sequence>
<evidence type="ECO:0000313" key="1">
    <source>
        <dbReference type="EMBL" id="OIW01929.1"/>
    </source>
</evidence>
<gene>
    <name evidence="1" type="ORF">TanjilG_14162</name>
</gene>
<dbReference type="Gramene" id="OIW01929">
    <property type="protein sequence ID" value="OIW01929"/>
    <property type="gene ID" value="TanjilG_14162"/>
</dbReference>
<reference evidence="1 2" key="1">
    <citation type="journal article" date="2017" name="Plant Biotechnol. J.">
        <title>A comprehensive draft genome sequence for lupin (Lupinus angustifolius), an emerging health food: insights into plant-microbe interactions and legume evolution.</title>
        <authorList>
            <person name="Hane J.K."/>
            <person name="Ming Y."/>
            <person name="Kamphuis L.G."/>
            <person name="Nelson M.N."/>
            <person name="Garg G."/>
            <person name="Atkins C.A."/>
            <person name="Bayer P.E."/>
            <person name="Bravo A."/>
            <person name="Bringans S."/>
            <person name="Cannon S."/>
            <person name="Edwards D."/>
            <person name="Foley R."/>
            <person name="Gao L.L."/>
            <person name="Harrison M.J."/>
            <person name="Huang W."/>
            <person name="Hurgobin B."/>
            <person name="Li S."/>
            <person name="Liu C.W."/>
            <person name="McGrath A."/>
            <person name="Morahan G."/>
            <person name="Murray J."/>
            <person name="Weller J."/>
            <person name="Jian J."/>
            <person name="Singh K.B."/>
        </authorList>
    </citation>
    <scope>NUCLEOTIDE SEQUENCE [LARGE SCALE GENOMIC DNA]</scope>
    <source>
        <strain evidence="2">cv. Tanjil</strain>
        <tissue evidence="1">Whole plant</tissue>
    </source>
</reference>
<dbReference type="AlphaFoldDB" id="A0A1J7HHS9"/>
<protein>
    <submittedName>
        <fullName evidence="1">Uncharacterized protein</fullName>
    </submittedName>
</protein>
<evidence type="ECO:0000313" key="2">
    <source>
        <dbReference type="Proteomes" id="UP000188354"/>
    </source>
</evidence>
<keyword evidence="2" id="KW-1185">Reference proteome</keyword>
<dbReference type="Proteomes" id="UP000188354">
    <property type="component" value="Chromosome LG11"/>
</dbReference>
<name>A0A1J7HHS9_LUPAN</name>
<dbReference type="EMBL" id="CM007371">
    <property type="protein sequence ID" value="OIW01929.1"/>
    <property type="molecule type" value="Genomic_DNA"/>
</dbReference>
<proteinExistence type="predicted"/>